<evidence type="ECO:0000256" key="1">
    <source>
        <dbReference type="ARBA" id="ARBA00011047"/>
    </source>
</evidence>
<dbReference type="EMBL" id="CAJNDS010000913">
    <property type="protein sequence ID" value="CAE7240473.1"/>
    <property type="molecule type" value="Genomic_DNA"/>
</dbReference>
<evidence type="ECO:0000313" key="3">
    <source>
        <dbReference type="EMBL" id="CAE7240473.1"/>
    </source>
</evidence>
<keyword evidence="4" id="KW-1185">Reference proteome</keyword>
<protein>
    <submittedName>
        <fullName evidence="3">Cdc123 protein</fullName>
    </submittedName>
</protein>
<name>A0A812L2K6_9DINO</name>
<proteinExistence type="inferred from homology"/>
<accession>A0A812L2K6</accession>
<organism evidence="3 4">
    <name type="scientific">Symbiodinium natans</name>
    <dbReference type="NCBI Taxonomy" id="878477"/>
    <lineage>
        <taxon>Eukaryota</taxon>
        <taxon>Sar</taxon>
        <taxon>Alveolata</taxon>
        <taxon>Dinophyceae</taxon>
        <taxon>Suessiales</taxon>
        <taxon>Symbiodiniaceae</taxon>
        <taxon>Symbiodinium</taxon>
    </lineage>
</organism>
<dbReference type="AlphaFoldDB" id="A0A812L2K6"/>
<dbReference type="Pfam" id="PF07065">
    <property type="entry name" value="D123"/>
    <property type="match status" value="1"/>
</dbReference>
<evidence type="ECO:0000256" key="2">
    <source>
        <dbReference type="SAM" id="MobiDB-lite"/>
    </source>
</evidence>
<comment type="caution">
    <text evidence="3">The sequence shown here is derived from an EMBL/GenBank/DDBJ whole genome shotgun (WGS) entry which is preliminary data.</text>
</comment>
<sequence>MAIDLNQPGEQEDGNSQGTQGDMIEEEVLACQFACWFPTFKDVTFKSEIIALSENFVKYLLADGIHVPLPKPKDSDEASDGSWGSGGDSDDEARDPEGVFDFPELESAVRAAISRLNGQVIPKLNWSAPKDAHWIHGSLKCCSPTEVFTLLKASDFVSHDLCHAFDHTASSRRRPDAFTLVLRRWHSLHESSEFRAFVRDAELLAISQRQTGGFFEHLLNTEEAEAIQAAIREFFEQKLRGRFGLKRYVFDVYVDIPPRRRVWLMDFSPWGPTTDACLFDWEDLSEMAQASPASPEFRVVQSEADRRGRLENFHQIPLELAEMGSKEGLAELLEKADKLLAQKEAYKYEEYSAESETVPDMTTTYKTHNVVVTIKDKTRRELSSMGLPAGEDFSTEDGKTRWTWAPVENNKEDELMQLLSQHGIDVAEFTWQSFVELYSEVYEKSLSTVQVVDGQLVRKVKVVKVWLEANLFSQKHVLILKTKQQQGRVQHLRNIRTLSMRMRAVQQWSDAVAEALFLRLGIPEQQQKNMLSVTNSETREEVEFSVSFPGLKTVYTIMEVRCEVLNPQDQRWQYIGLPSAEDFTFCRQEQLATGEYDMILTRCGPCFGASLTSWPSWPMLRPSPWHRGVGSISGSK</sequence>
<dbReference type="InterPro" id="IPR009772">
    <property type="entry name" value="CDC123"/>
</dbReference>
<dbReference type="Proteomes" id="UP000604046">
    <property type="component" value="Unassembled WGS sequence"/>
</dbReference>
<gene>
    <name evidence="3" type="primary">Cdc123</name>
    <name evidence="3" type="ORF">SNAT2548_LOCUS10769</name>
</gene>
<dbReference type="GO" id="GO:0005737">
    <property type="term" value="C:cytoplasm"/>
    <property type="evidence" value="ECO:0007669"/>
    <property type="project" value="TreeGrafter"/>
</dbReference>
<comment type="similarity">
    <text evidence="1">Belongs to the CDC123 family.</text>
</comment>
<dbReference type="PANTHER" id="PTHR15323">
    <property type="entry name" value="D123 PROTEIN"/>
    <property type="match status" value="1"/>
</dbReference>
<reference evidence="3" key="1">
    <citation type="submission" date="2021-02" db="EMBL/GenBank/DDBJ databases">
        <authorList>
            <person name="Dougan E. K."/>
            <person name="Rhodes N."/>
            <person name="Thang M."/>
            <person name="Chan C."/>
        </authorList>
    </citation>
    <scope>NUCLEOTIDE SEQUENCE</scope>
</reference>
<dbReference type="OrthoDB" id="360540at2759"/>
<dbReference type="PANTHER" id="PTHR15323:SF6">
    <property type="entry name" value="CELL DIVISION CYCLE PROTEIN 123 HOMOLOG"/>
    <property type="match status" value="1"/>
</dbReference>
<evidence type="ECO:0000313" key="4">
    <source>
        <dbReference type="Proteomes" id="UP000604046"/>
    </source>
</evidence>
<feature type="region of interest" description="Disordered" evidence="2">
    <location>
        <begin position="70"/>
        <end position="98"/>
    </location>
</feature>